<keyword evidence="4" id="KW-0597">Phosphoprotein</keyword>
<evidence type="ECO:0000256" key="5">
    <source>
        <dbReference type="ARBA" id="ARBA00022679"/>
    </source>
</evidence>
<dbReference type="InterPro" id="IPR004358">
    <property type="entry name" value="Sig_transdc_His_kin-like_C"/>
</dbReference>
<dbReference type="PRINTS" id="PR00344">
    <property type="entry name" value="BCTRLSENSOR"/>
</dbReference>
<dbReference type="Gene3D" id="3.30.565.10">
    <property type="entry name" value="Histidine kinase-like ATPase, C-terminal domain"/>
    <property type="match status" value="1"/>
</dbReference>
<dbReference type="Gene3D" id="1.10.287.130">
    <property type="match status" value="1"/>
</dbReference>
<reference evidence="15" key="1">
    <citation type="journal article" date="2021" name="Front. Microbiol.">
        <title>Comprehensive Comparative Genomics and Phenotyping of Methylobacterium Species.</title>
        <authorList>
            <person name="Alessa O."/>
            <person name="Ogura Y."/>
            <person name="Fujitani Y."/>
            <person name="Takami H."/>
            <person name="Hayashi T."/>
            <person name="Sahin N."/>
            <person name="Tani A."/>
        </authorList>
    </citation>
    <scope>NUCLEOTIDE SEQUENCE</scope>
    <source>
        <strain evidence="15">DSM 23632</strain>
    </source>
</reference>
<evidence type="ECO:0000256" key="1">
    <source>
        <dbReference type="ARBA" id="ARBA00000085"/>
    </source>
</evidence>
<feature type="compositionally biased region" description="Basic and acidic residues" evidence="11">
    <location>
        <begin position="123"/>
        <end position="144"/>
    </location>
</feature>
<feature type="region of interest" description="Disordered" evidence="11">
    <location>
        <begin position="1"/>
        <end position="21"/>
    </location>
</feature>
<dbReference type="Proteomes" id="UP001055057">
    <property type="component" value="Unassembled WGS sequence"/>
</dbReference>
<proteinExistence type="predicted"/>
<dbReference type="EC" id="2.7.13.3" evidence="3"/>
<dbReference type="InterPro" id="IPR050428">
    <property type="entry name" value="TCS_sensor_his_kinase"/>
</dbReference>
<evidence type="ECO:0000259" key="14">
    <source>
        <dbReference type="PROSITE" id="PS50885"/>
    </source>
</evidence>
<dbReference type="InterPro" id="IPR003594">
    <property type="entry name" value="HATPase_dom"/>
</dbReference>
<dbReference type="SMART" id="SM00387">
    <property type="entry name" value="HATPase_c"/>
    <property type="match status" value="1"/>
</dbReference>
<feature type="domain" description="HAMP" evidence="14">
    <location>
        <begin position="213"/>
        <end position="264"/>
    </location>
</feature>
<keyword evidence="9" id="KW-0902">Two-component regulatory system</keyword>
<feature type="transmembrane region" description="Helical" evidence="12">
    <location>
        <begin position="32"/>
        <end position="55"/>
    </location>
</feature>
<dbReference type="PANTHER" id="PTHR45436">
    <property type="entry name" value="SENSOR HISTIDINE KINASE YKOH"/>
    <property type="match status" value="1"/>
</dbReference>
<name>A0ABQ4U221_9HYPH</name>
<evidence type="ECO:0000313" key="15">
    <source>
        <dbReference type="EMBL" id="GJE61528.1"/>
    </source>
</evidence>
<sequence length="470" mass="50078">MPPPLKPLAKPTGKRTAKPPGPFHLGSLQRRLLLAALVLVTAALVVAGIAIGLILHRFARAQLDGRLDAQIAAVASGLEQGPDGVLRLTRNLDAPPFDHPGSGWYWQVERADQVLRSGSLDGARLDIPDLPRRPKPQDTDRPRPADGTGPRGEALVMRVLPVPPGRPAEGALIVATGPAATLQGPVREAAGTLALTLGLLGLCLLAGVVVQVRLGLRPLERLRRDLAAVRDGRRPRVPAEQPAEIRPLVAELNGLLDQNAANLERARAHVANLAHGLKTPLATLTMALADRDHDPDGTLSRLVAGMDRRVRHHLRRARAAALGGGVRTRTDLRAHVLDLAEALRRLHADRRLAIEADVPEGLVVACDGQDLDEMLGNLMDNACTWAKARVRISAIPLDQGVCLRVEDDGPGLDGDAFAAVMARGRRLDESVPGHGFGLPITLELAELYGGALDLRRSGLGGLRAELRLPA</sequence>
<keyword evidence="16" id="KW-1185">Reference proteome</keyword>
<feature type="domain" description="Histidine kinase" evidence="13">
    <location>
        <begin position="272"/>
        <end position="470"/>
    </location>
</feature>
<keyword evidence="6 12" id="KW-0812">Transmembrane</keyword>
<evidence type="ECO:0000256" key="10">
    <source>
        <dbReference type="ARBA" id="ARBA00023136"/>
    </source>
</evidence>
<evidence type="ECO:0000256" key="7">
    <source>
        <dbReference type="ARBA" id="ARBA00022777"/>
    </source>
</evidence>
<keyword evidence="10 12" id="KW-0472">Membrane</keyword>
<protein>
    <recommendedName>
        <fullName evidence="3">histidine kinase</fullName>
        <ecNumber evidence="3">2.7.13.3</ecNumber>
    </recommendedName>
</protein>
<dbReference type="InterPro" id="IPR003660">
    <property type="entry name" value="HAMP_dom"/>
</dbReference>
<dbReference type="EMBL" id="BPRB01000222">
    <property type="protein sequence ID" value="GJE61528.1"/>
    <property type="molecule type" value="Genomic_DNA"/>
</dbReference>
<evidence type="ECO:0000256" key="2">
    <source>
        <dbReference type="ARBA" id="ARBA00004370"/>
    </source>
</evidence>
<evidence type="ECO:0000256" key="4">
    <source>
        <dbReference type="ARBA" id="ARBA00022553"/>
    </source>
</evidence>
<dbReference type="InterPro" id="IPR005467">
    <property type="entry name" value="His_kinase_dom"/>
</dbReference>
<dbReference type="RefSeq" id="WP_238184092.1">
    <property type="nucleotide sequence ID" value="NZ_BPRB01000222.1"/>
</dbReference>
<dbReference type="Pfam" id="PF02518">
    <property type="entry name" value="HATPase_c"/>
    <property type="match status" value="1"/>
</dbReference>
<comment type="subcellular location">
    <subcellularLocation>
        <location evidence="2">Membrane</location>
    </subcellularLocation>
</comment>
<evidence type="ECO:0000256" key="8">
    <source>
        <dbReference type="ARBA" id="ARBA00022989"/>
    </source>
</evidence>
<feature type="region of interest" description="Disordered" evidence="11">
    <location>
        <begin position="121"/>
        <end position="152"/>
    </location>
</feature>
<evidence type="ECO:0000256" key="11">
    <source>
        <dbReference type="SAM" id="MobiDB-lite"/>
    </source>
</evidence>
<accession>A0ABQ4U221</accession>
<dbReference type="PROSITE" id="PS50109">
    <property type="entry name" value="HIS_KIN"/>
    <property type="match status" value="1"/>
</dbReference>
<organism evidence="15 16">
    <name type="scientific">Methylobacterium trifolii</name>
    <dbReference type="NCBI Taxonomy" id="1003092"/>
    <lineage>
        <taxon>Bacteria</taxon>
        <taxon>Pseudomonadati</taxon>
        <taxon>Pseudomonadota</taxon>
        <taxon>Alphaproteobacteria</taxon>
        <taxon>Hyphomicrobiales</taxon>
        <taxon>Methylobacteriaceae</taxon>
        <taxon>Methylobacterium</taxon>
    </lineage>
</organism>
<dbReference type="InterPro" id="IPR036890">
    <property type="entry name" value="HATPase_C_sf"/>
</dbReference>
<keyword evidence="5" id="KW-0808">Transferase</keyword>
<evidence type="ECO:0000256" key="9">
    <source>
        <dbReference type="ARBA" id="ARBA00023012"/>
    </source>
</evidence>
<dbReference type="SUPFAM" id="SSF55874">
    <property type="entry name" value="ATPase domain of HSP90 chaperone/DNA topoisomerase II/histidine kinase"/>
    <property type="match status" value="1"/>
</dbReference>
<dbReference type="PROSITE" id="PS50885">
    <property type="entry name" value="HAMP"/>
    <property type="match status" value="1"/>
</dbReference>
<evidence type="ECO:0000313" key="16">
    <source>
        <dbReference type="Proteomes" id="UP001055057"/>
    </source>
</evidence>
<comment type="caution">
    <text evidence="15">The sequence shown here is derived from an EMBL/GenBank/DDBJ whole genome shotgun (WGS) entry which is preliminary data.</text>
</comment>
<feature type="transmembrane region" description="Helical" evidence="12">
    <location>
        <begin position="193"/>
        <end position="216"/>
    </location>
</feature>
<evidence type="ECO:0000256" key="6">
    <source>
        <dbReference type="ARBA" id="ARBA00022692"/>
    </source>
</evidence>
<dbReference type="PANTHER" id="PTHR45436:SF5">
    <property type="entry name" value="SENSOR HISTIDINE KINASE TRCS"/>
    <property type="match status" value="1"/>
</dbReference>
<keyword evidence="8 12" id="KW-1133">Transmembrane helix</keyword>
<evidence type="ECO:0000256" key="12">
    <source>
        <dbReference type="SAM" id="Phobius"/>
    </source>
</evidence>
<evidence type="ECO:0000259" key="13">
    <source>
        <dbReference type="PROSITE" id="PS50109"/>
    </source>
</evidence>
<evidence type="ECO:0000256" key="3">
    <source>
        <dbReference type="ARBA" id="ARBA00012438"/>
    </source>
</evidence>
<gene>
    <name evidence="15" type="primary">sasA_12</name>
    <name evidence="15" type="ORF">MPOCJGCO_3650</name>
</gene>
<reference evidence="15" key="2">
    <citation type="submission" date="2021-08" db="EMBL/GenBank/DDBJ databases">
        <authorList>
            <person name="Tani A."/>
            <person name="Ola A."/>
            <person name="Ogura Y."/>
            <person name="Katsura K."/>
            <person name="Hayashi T."/>
        </authorList>
    </citation>
    <scope>NUCLEOTIDE SEQUENCE</scope>
    <source>
        <strain evidence="15">DSM 23632</strain>
    </source>
</reference>
<keyword evidence="7" id="KW-0418">Kinase</keyword>
<comment type="catalytic activity">
    <reaction evidence="1">
        <text>ATP + protein L-histidine = ADP + protein N-phospho-L-histidine.</text>
        <dbReference type="EC" id="2.7.13.3"/>
    </reaction>
</comment>